<protein>
    <submittedName>
        <fullName evidence="7">Serine/threonine protein kinase</fullName>
    </submittedName>
</protein>
<keyword evidence="4 7" id="KW-0418">Kinase</keyword>
<dbReference type="GO" id="GO:0004674">
    <property type="term" value="F:protein serine/threonine kinase activity"/>
    <property type="evidence" value="ECO:0007669"/>
    <property type="project" value="UniProtKB-KW"/>
</dbReference>
<dbReference type="PANTHER" id="PTHR24345">
    <property type="entry name" value="SERINE/THREONINE-PROTEIN KINASE PLK"/>
    <property type="match status" value="1"/>
</dbReference>
<evidence type="ECO:0000259" key="6">
    <source>
        <dbReference type="PROSITE" id="PS50011"/>
    </source>
</evidence>
<dbReference type="PROSITE" id="PS50011">
    <property type="entry name" value="PROTEIN_KINASE_DOM"/>
    <property type="match status" value="1"/>
</dbReference>
<keyword evidence="2" id="KW-0808">Transferase</keyword>
<dbReference type="InterPro" id="IPR011009">
    <property type="entry name" value="Kinase-like_dom_sf"/>
</dbReference>
<dbReference type="AlphaFoldDB" id="W3A4P8"/>
<dbReference type="SMART" id="SM00220">
    <property type="entry name" value="S_TKc"/>
    <property type="match status" value="1"/>
</dbReference>
<evidence type="ECO:0000256" key="2">
    <source>
        <dbReference type="ARBA" id="ARBA00022679"/>
    </source>
</evidence>
<reference evidence="7 8" key="1">
    <citation type="submission" date="2013-11" db="EMBL/GenBank/DDBJ databases">
        <title>The Genome Sequence of Phytophthora parasitica P10297.</title>
        <authorList>
            <consortium name="The Broad Institute Genomics Platform"/>
            <person name="Russ C."/>
            <person name="Tyler B."/>
            <person name="Panabieres F."/>
            <person name="Shan W."/>
            <person name="Tripathy S."/>
            <person name="Grunwald N."/>
            <person name="Machado M."/>
            <person name="Johnson C.S."/>
            <person name="Walker B."/>
            <person name="Young S.K."/>
            <person name="Zeng Q."/>
            <person name="Gargeya S."/>
            <person name="Fitzgerald M."/>
            <person name="Haas B."/>
            <person name="Abouelleil A."/>
            <person name="Allen A.W."/>
            <person name="Alvarado L."/>
            <person name="Arachchi H.M."/>
            <person name="Berlin A.M."/>
            <person name="Chapman S.B."/>
            <person name="Gainer-Dewar J."/>
            <person name="Goldberg J."/>
            <person name="Griggs A."/>
            <person name="Gujja S."/>
            <person name="Hansen M."/>
            <person name="Howarth C."/>
            <person name="Imamovic A."/>
            <person name="Ireland A."/>
            <person name="Larimer J."/>
            <person name="McCowan C."/>
            <person name="Murphy C."/>
            <person name="Pearson M."/>
            <person name="Poon T.W."/>
            <person name="Priest M."/>
            <person name="Roberts A."/>
            <person name="Saif S."/>
            <person name="Shea T."/>
            <person name="Sisk P."/>
            <person name="Sykes S."/>
            <person name="Wortman J."/>
            <person name="Nusbaum C."/>
            <person name="Birren B."/>
        </authorList>
    </citation>
    <scope>NUCLEOTIDE SEQUENCE [LARGE SCALE GENOMIC DNA]</scope>
    <source>
        <strain evidence="7 8">P10297</strain>
    </source>
</reference>
<dbReference type="EMBL" id="ANIY01000307">
    <property type="protein sequence ID" value="ETP53499.1"/>
    <property type="molecule type" value="Genomic_DNA"/>
</dbReference>
<keyword evidence="5" id="KW-0067">ATP-binding</keyword>
<dbReference type="OrthoDB" id="541276at2759"/>
<proteinExistence type="predicted"/>
<evidence type="ECO:0000313" key="7">
    <source>
        <dbReference type="EMBL" id="ETP53499.1"/>
    </source>
</evidence>
<evidence type="ECO:0000313" key="8">
    <source>
        <dbReference type="Proteomes" id="UP000018948"/>
    </source>
</evidence>
<dbReference type="PANTHER" id="PTHR24345:SF91">
    <property type="entry name" value="SERINE_THREONINE-PROTEIN KINASE PLK4"/>
    <property type="match status" value="1"/>
</dbReference>
<dbReference type="SUPFAM" id="SSF56112">
    <property type="entry name" value="Protein kinase-like (PK-like)"/>
    <property type="match status" value="1"/>
</dbReference>
<gene>
    <name evidence="7" type="ORF">F442_01599</name>
</gene>
<feature type="domain" description="Protein kinase" evidence="6">
    <location>
        <begin position="1"/>
        <end position="212"/>
    </location>
</feature>
<keyword evidence="3" id="KW-0547">Nucleotide-binding</keyword>
<evidence type="ECO:0000256" key="1">
    <source>
        <dbReference type="ARBA" id="ARBA00022527"/>
    </source>
</evidence>
<comment type="caution">
    <text evidence="7">The sequence shown here is derived from an EMBL/GenBank/DDBJ whole genome shotgun (WGS) entry which is preliminary data.</text>
</comment>
<keyword evidence="1 7" id="KW-0723">Serine/threonine-protein kinase</keyword>
<sequence length="212" mass="23315">MFVLHDRYRVAREISLTIYGWIYVCEDMRGESGCAPESTTISSVIIKQVSLGRMASFMQDCPDDGHVPDNALAEKEACSGALTVFSQVATGLAFLHQHGIAHRDISLENIMLHRGRCKLGDLGLATRALRICGRHAGKKYYMAPEVVAGDTFKQIGVAAILHEWGMARPGSYNTIHLLSGMLEIDPQKRITVAQAMGHPALSETFENDIEKT</sequence>
<evidence type="ECO:0000256" key="5">
    <source>
        <dbReference type="ARBA" id="ARBA00022840"/>
    </source>
</evidence>
<dbReference type="Gene3D" id="1.10.510.10">
    <property type="entry name" value="Transferase(Phosphotransferase) domain 1"/>
    <property type="match status" value="2"/>
</dbReference>
<organism evidence="7 8">
    <name type="scientific">Phytophthora nicotianae P10297</name>
    <dbReference type="NCBI Taxonomy" id="1317064"/>
    <lineage>
        <taxon>Eukaryota</taxon>
        <taxon>Sar</taxon>
        <taxon>Stramenopiles</taxon>
        <taxon>Oomycota</taxon>
        <taxon>Peronosporomycetes</taxon>
        <taxon>Peronosporales</taxon>
        <taxon>Peronosporaceae</taxon>
        <taxon>Phytophthora</taxon>
    </lineage>
</organism>
<accession>W3A4P8</accession>
<evidence type="ECO:0000256" key="3">
    <source>
        <dbReference type="ARBA" id="ARBA00022741"/>
    </source>
</evidence>
<evidence type="ECO:0000256" key="4">
    <source>
        <dbReference type="ARBA" id="ARBA00022777"/>
    </source>
</evidence>
<dbReference type="Pfam" id="PF00069">
    <property type="entry name" value="Pkinase"/>
    <property type="match status" value="1"/>
</dbReference>
<name>W3A4P8_PHYNI</name>
<dbReference type="CDD" id="cd00180">
    <property type="entry name" value="PKc"/>
    <property type="match status" value="1"/>
</dbReference>
<dbReference type="GO" id="GO:0005524">
    <property type="term" value="F:ATP binding"/>
    <property type="evidence" value="ECO:0007669"/>
    <property type="project" value="UniProtKB-KW"/>
</dbReference>
<dbReference type="Proteomes" id="UP000018948">
    <property type="component" value="Unassembled WGS sequence"/>
</dbReference>
<dbReference type="InterPro" id="IPR000719">
    <property type="entry name" value="Prot_kinase_dom"/>
</dbReference>
<dbReference type="GO" id="GO:0005634">
    <property type="term" value="C:nucleus"/>
    <property type="evidence" value="ECO:0007669"/>
    <property type="project" value="TreeGrafter"/>
</dbReference>